<protein>
    <submittedName>
        <fullName evidence="2">Uncharacterized protein</fullName>
    </submittedName>
</protein>
<dbReference type="SUPFAM" id="SSF52540">
    <property type="entry name" value="P-loop containing nucleoside triphosphate hydrolases"/>
    <property type="match status" value="1"/>
</dbReference>
<dbReference type="Gene3D" id="3.40.50.300">
    <property type="entry name" value="P-loop containing nucleotide triphosphate hydrolases"/>
    <property type="match status" value="1"/>
</dbReference>
<comment type="caution">
    <text evidence="2">The sequence shown here is derived from an EMBL/GenBank/DDBJ whole genome shotgun (WGS) entry which is preliminary data.</text>
</comment>
<evidence type="ECO:0000313" key="2">
    <source>
        <dbReference type="EMBL" id="SNX83659.1"/>
    </source>
</evidence>
<organism evidence="2 3">
    <name type="scientific">Melanopsichium pennsylvanicum</name>
    <dbReference type="NCBI Taxonomy" id="63383"/>
    <lineage>
        <taxon>Eukaryota</taxon>
        <taxon>Fungi</taxon>
        <taxon>Dikarya</taxon>
        <taxon>Basidiomycota</taxon>
        <taxon>Ustilaginomycotina</taxon>
        <taxon>Ustilaginomycetes</taxon>
        <taxon>Ustilaginales</taxon>
        <taxon>Ustilaginaceae</taxon>
        <taxon>Melanopsichium</taxon>
    </lineage>
</organism>
<proteinExistence type="predicted"/>
<dbReference type="Proteomes" id="UP001294444">
    <property type="component" value="Unassembled WGS sequence"/>
</dbReference>
<sequence length="295" mass="31506">MKPAGSYGVGSATSVNYAAAVAPYLDYVAKVARHIPNLPLLVCIGTWRLGIAIETIKSQDKPAPKEQQPSRHSSTENSVITPAAAQAANKPNLDNCSSDKEGTCPPPPEYRSAKLSNCDQPKPEPVQIMKFTPYGCVAPFAADVFGAARVSSFCTLPIETTSIPRSTPLIRGHGVAERILSNVLSPEDLHLVMWVIGNSLVDPASKPKLVLLYGPGGNGKTTTIRAISECLQGTVHMLSQDYLSGTKQVYSEDAVGCMTSRFVCYGDMELKSDSINALFWKMITGGNTVTAQGMT</sequence>
<evidence type="ECO:0000313" key="3">
    <source>
        <dbReference type="Proteomes" id="UP001294444"/>
    </source>
</evidence>
<evidence type="ECO:0000256" key="1">
    <source>
        <dbReference type="SAM" id="MobiDB-lite"/>
    </source>
</evidence>
<accession>A0AAJ4XJS9</accession>
<reference evidence="2" key="1">
    <citation type="submission" date="2023-10" db="EMBL/GenBank/DDBJ databases">
        <authorList>
            <person name="Guldener U."/>
        </authorList>
    </citation>
    <scope>NUCLEOTIDE SEQUENCE</scope>
    <source>
        <strain evidence="2">Mp4</strain>
    </source>
</reference>
<gene>
    <name evidence="2" type="ORF">MEPE_02366</name>
</gene>
<feature type="region of interest" description="Disordered" evidence="1">
    <location>
        <begin position="59"/>
        <end position="78"/>
    </location>
</feature>
<feature type="region of interest" description="Disordered" evidence="1">
    <location>
        <begin position="89"/>
        <end position="118"/>
    </location>
</feature>
<keyword evidence="3" id="KW-1185">Reference proteome</keyword>
<dbReference type="EMBL" id="OAPG01000004">
    <property type="protein sequence ID" value="SNX83659.1"/>
    <property type="molecule type" value="Genomic_DNA"/>
</dbReference>
<dbReference type="InterPro" id="IPR027417">
    <property type="entry name" value="P-loop_NTPase"/>
</dbReference>
<dbReference type="AlphaFoldDB" id="A0AAJ4XJS9"/>
<name>A0AAJ4XJS9_9BASI</name>